<dbReference type="PANTHER" id="PTHR21255:SF7">
    <property type="entry name" value="DYNEIN LIGHT CHAIN TCTEX-TYPE PROTEIN 2B"/>
    <property type="match status" value="1"/>
</dbReference>
<protein>
    <submittedName>
        <fullName evidence="2">Uncharacterized protein</fullName>
    </submittedName>
</protein>
<keyword evidence="3" id="KW-1185">Reference proteome</keyword>
<evidence type="ECO:0000313" key="3">
    <source>
        <dbReference type="Proteomes" id="UP001465755"/>
    </source>
</evidence>
<dbReference type="AlphaFoldDB" id="A0AAW1NTC3"/>
<dbReference type="InterPro" id="IPR038586">
    <property type="entry name" value="Tctex-1-like_sf"/>
</dbReference>
<proteinExistence type="predicted"/>
<accession>A0AAW1NTC3</accession>
<dbReference type="Proteomes" id="UP001465755">
    <property type="component" value="Unassembled WGS sequence"/>
</dbReference>
<dbReference type="GO" id="GO:0045505">
    <property type="term" value="F:dynein intermediate chain binding"/>
    <property type="evidence" value="ECO:0007669"/>
    <property type="project" value="TreeGrafter"/>
</dbReference>
<evidence type="ECO:0000256" key="1">
    <source>
        <dbReference type="SAM" id="MobiDB-lite"/>
    </source>
</evidence>
<dbReference type="GO" id="GO:0005868">
    <property type="term" value="C:cytoplasmic dynein complex"/>
    <property type="evidence" value="ECO:0007669"/>
    <property type="project" value="TreeGrafter"/>
</dbReference>
<dbReference type="EMBL" id="JALJOQ010000182">
    <property type="protein sequence ID" value="KAK9791152.1"/>
    <property type="molecule type" value="Genomic_DNA"/>
</dbReference>
<dbReference type="Pfam" id="PF03645">
    <property type="entry name" value="Tctex-1"/>
    <property type="match status" value="1"/>
</dbReference>
<gene>
    <name evidence="2" type="ORF">WJX73_004988</name>
</gene>
<dbReference type="InterPro" id="IPR005334">
    <property type="entry name" value="Tctex-1-like"/>
</dbReference>
<name>A0AAW1NTC3_9CHLO</name>
<dbReference type="GO" id="GO:0007018">
    <property type="term" value="P:microtubule-based movement"/>
    <property type="evidence" value="ECO:0007669"/>
    <property type="project" value="TreeGrafter"/>
</dbReference>
<dbReference type="GO" id="GO:0005737">
    <property type="term" value="C:cytoplasm"/>
    <property type="evidence" value="ECO:0007669"/>
    <property type="project" value="TreeGrafter"/>
</dbReference>
<evidence type="ECO:0000313" key="2">
    <source>
        <dbReference type="EMBL" id="KAK9791152.1"/>
    </source>
</evidence>
<reference evidence="2 3" key="1">
    <citation type="journal article" date="2024" name="Nat. Commun.">
        <title>Phylogenomics reveals the evolutionary origins of lichenization in chlorophyte algae.</title>
        <authorList>
            <person name="Puginier C."/>
            <person name="Libourel C."/>
            <person name="Otte J."/>
            <person name="Skaloud P."/>
            <person name="Haon M."/>
            <person name="Grisel S."/>
            <person name="Petersen M."/>
            <person name="Berrin J.G."/>
            <person name="Delaux P.M."/>
            <person name="Dal Grande F."/>
            <person name="Keller J."/>
        </authorList>
    </citation>
    <scope>NUCLEOTIDE SEQUENCE [LARGE SCALE GENOMIC DNA]</scope>
    <source>
        <strain evidence="2 3">SAG 2036</strain>
    </source>
</reference>
<organism evidence="2 3">
    <name type="scientific">Symbiochloris irregularis</name>
    <dbReference type="NCBI Taxonomy" id="706552"/>
    <lineage>
        <taxon>Eukaryota</taxon>
        <taxon>Viridiplantae</taxon>
        <taxon>Chlorophyta</taxon>
        <taxon>core chlorophytes</taxon>
        <taxon>Trebouxiophyceae</taxon>
        <taxon>Trebouxiales</taxon>
        <taxon>Trebouxiaceae</taxon>
        <taxon>Symbiochloris</taxon>
    </lineage>
</organism>
<comment type="caution">
    <text evidence="2">The sequence shown here is derived from an EMBL/GenBank/DDBJ whole genome shotgun (WGS) entry which is preliminary data.</text>
</comment>
<feature type="region of interest" description="Disordered" evidence="1">
    <location>
        <begin position="85"/>
        <end position="120"/>
    </location>
</feature>
<sequence length="238" mass="26154">MQLQALVSLSAPLKIISSAPRAQPLTDDTSYRCSDTVLLLRGCLKAVRPQIHHATLPKARAKSPRRQSKDRHCCGTGRSVYCALAPERSGPEEGELDTDKARGMDESGPASGPKSQQRENTYILDPAGYGENAVFRRHKVLAVIQNALQEKVAGQQYDPVKGAQHAKQFADHVREKVKALGAERHKIIVQVTLAQKKGQASRIASRCLWDAATDTCASATYENEHILCTCQVYGLYFE</sequence>
<dbReference type="CDD" id="cd21459">
    <property type="entry name" value="DLC-like_TCTEX1D2"/>
    <property type="match status" value="1"/>
</dbReference>
<dbReference type="Gene3D" id="3.30.1140.40">
    <property type="entry name" value="Tctex-1"/>
    <property type="match status" value="1"/>
</dbReference>
<dbReference type="PANTHER" id="PTHR21255">
    <property type="entry name" value="T-COMPLEX-ASSOCIATED-TESTIS-EXPRESSED 1/ DYNEIN LIGHT CHAIN"/>
    <property type="match status" value="1"/>
</dbReference>